<evidence type="ECO:0000313" key="2">
    <source>
        <dbReference type="EMBL" id="MDK2122682.1"/>
    </source>
</evidence>
<comment type="caution">
    <text evidence="2">The sequence shown here is derived from an EMBL/GenBank/DDBJ whole genome shotgun (WGS) entry which is preliminary data.</text>
</comment>
<name>A0ABT7DVL3_9NEIS</name>
<dbReference type="Pfam" id="PF02566">
    <property type="entry name" value="OsmC"/>
    <property type="match status" value="1"/>
</dbReference>
<dbReference type="InterPro" id="IPR015946">
    <property type="entry name" value="KH_dom-like_a/b"/>
</dbReference>
<dbReference type="NCBIfam" id="TIGR03561">
    <property type="entry name" value="organ_hyd_perox"/>
    <property type="match status" value="1"/>
</dbReference>
<gene>
    <name evidence="2" type="ORF">PZA18_01325</name>
</gene>
<dbReference type="InterPro" id="IPR003718">
    <property type="entry name" value="OsmC/Ohr_fam"/>
</dbReference>
<accession>A0ABT7DVL3</accession>
<protein>
    <submittedName>
        <fullName evidence="2">Organic hydroperoxide resistance protein</fullName>
    </submittedName>
</protein>
<dbReference type="PANTHER" id="PTHR33797:SF2">
    <property type="entry name" value="ORGANIC HYDROPEROXIDE RESISTANCE PROTEIN-LIKE"/>
    <property type="match status" value="1"/>
</dbReference>
<evidence type="ECO:0000313" key="3">
    <source>
        <dbReference type="Proteomes" id="UP001172778"/>
    </source>
</evidence>
<proteinExistence type="inferred from homology"/>
<dbReference type="Gene3D" id="2.20.25.10">
    <property type="match status" value="1"/>
</dbReference>
<sequence length="141" mass="14376">MSVQVLYTAQVTATGGREGSIKSNDGNLDVRLALPKALGGPGGEATNPEQLFAAGYAACFESAIRHVARSQGIKIDQSAVTATVGVGPRAAGGFGLTVALEVSLPGLERSVAEALTETAHTQVCPYSHATRGNIDVAVSVR</sequence>
<organism evidence="2 3">
    <name type="scientific">Parachitinimonas caeni</name>
    <dbReference type="NCBI Taxonomy" id="3031301"/>
    <lineage>
        <taxon>Bacteria</taxon>
        <taxon>Pseudomonadati</taxon>
        <taxon>Pseudomonadota</taxon>
        <taxon>Betaproteobacteria</taxon>
        <taxon>Neisseriales</taxon>
        <taxon>Chitinibacteraceae</taxon>
        <taxon>Parachitinimonas</taxon>
    </lineage>
</organism>
<keyword evidence="3" id="KW-1185">Reference proteome</keyword>
<dbReference type="Gene3D" id="3.30.300.20">
    <property type="match status" value="1"/>
</dbReference>
<reference evidence="2" key="1">
    <citation type="submission" date="2023-03" db="EMBL/GenBank/DDBJ databases">
        <title>Chitinimonas shenzhenensis gen. nov., sp. nov., a novel member of family Burkholderiaceae isolated from activated sludge collected in Shen Zhen, China.</title>
        <authorList>
            <person name="Wang X."/>
        </authorList>
    </citation>
    <scope>NUCLEOTIDE SEQUENCE</scope>
    <source>
        <strain evidence="2">DQS-5</strain>
    </source>
</reference>
<dbReference type="SUPFAM" id="SSF82784">
    <property type="entry name" value="OsmC-like"/>
    <property type="match status" value="1"/>
</dbReference>
<comment type="similarity">
    <text evidence="1">Belongs to the OsmC/Ohr family.</text>
</comment>
<dbReference type="InterPro" id="IPR036102">
    <property type="entry name" value="OsmC/Ohrsf"/>
</dbReference>
<dbReference type="PANTHER" id="PTHR33797">
    <property type="entry name" value="ORGANIC HYDROPEROXIDE RESISTANCE PROTEIN-LIKE"/>
    <property type="match status" value="1"/>
</dbReference>
<dbReference type="RefSeq" id="WP_284098961.1">
    <property type="nucleotide sequence ID" value="NZ_JARRAF010000001.1"/>
</dbReference>
<dbReference type="InterPro" id="IPR019953">
    <property type="entry name" value="OHR"/>
</dbReference>
<dbReference type="EMBL" id="JARRAF010000001">
    <property type="protein sequence ID" value="MDK2122682.1"/>
    <property type="molecule type" value="Genomic_DNA"/>
</dbReference>
<evidence type="ECO:0000256" key="1">
    <source>
        <dbReference type="ARBA" id="ARBA00007378"/>
    </source>
</evidence>
<dbReference type="Proteomes" id="UP001172778">
    <property type="component" value="Unassembled WGS sequence"/>
</dbReference>